<evidence type="ECO:0000259" key="1">
    <source>
        <dbReference type="Pfam" id="PF00296"/>
    </source>
</evidence>
<feature type="domain" description="Luciferase-like" evidence="1">
    <location>
        <begin position="8"/>
        <end position="327"/>
    </location>
</feature>
<dbReference type="InterPro" id="IPR050172">
    <property type="entry name" value="SsuD_RutA_monooxygenase"/>
</dbReference>
<sequence>MADPKRLEFGWFLPTAGDTTAYGLPSAQVAPSLELFDKIVGAAEAAGFEYMLVPVQTACWEAWISSAMMVARSKSMRMLVAARPSYINPVLLAKMITAFDQLSGGRICINLIAGQSEAESASEGIKWGKEERYEIMDEEVSILKALWTTRGPVNFDGKFYQLKGAQIRPYPLQQPHPRFYLGGGSKQAWEISAKHSDVHLFWGDTYERIRANMEEIKSMAARHGRENAIGFGMRLQVVCRETEKEAWDFAHGLVEHASEAQKAFVKERFATSEANRRVRELAAIGETIEPHLWTGITQVRPGAGIAIVGDPEQCADTLQKFIDLGCHSFCLSGYLHDEEAERFGKWIMPILRQRNPGRMLAA</sequence>
<organism evidence="2 3">
    <name type="scientific">Reyranella humidisoli</name>
    <dbReference type="NCBI Taxonomy" id="2849149"/>
    <lineage>
        <taxon>Bacteria</taxon>
        <taxon>Pseudomonadati</taxon>
        <taxon>Pseudomonadota</taxon>
        <taxon>Alphaproteobacteria</taxon>
        <taxon>Hyphomicrobiales</taxon>
        <taxon>Reyranellaceae</taxon>
        <taxon>Reyranella</taxon>
    </lineage>
</organism>
<keyword evidence="3" id="KW-1185">Reference proteome</keyword>
<protein>
    <submittedName>
        <fullName evidence="2">LLM class flavin-dependent oxidoreductase</fullName>
    </submittedName>
</protein>
<gene>
    <name evidence="2" type="ORF">KQ910_02440</name>
</gene>
<comment type="caution">
    <text evidence="2">The sequence shown here is derived from an EMBL/GenBank/DDBJ whole genome shotgun (WGS) entry which is preliminary data.</text>
</comment>
<dbReference type="EMBL" id="JAHOPB010000001">
    <property type="protein sequence ID" value="MBU8872600.1"/>
    <property type="molecule type" value="Genomic_DNA"/>
</dbReference>
<dbReference type="InterPro" id="IPR011251">
    <property type="entry name" value="Luciferase-like_dom"/>
</dbReference>
<evidence type="ECO:0000313" key="3">
    <source>
        <dbReference type="Proteomes" id="UP000727907"/>
    </source>
</evidence>
<dbReference type="RefSeq" id="WP_216956831.1">
    <property type="nucleotide sequence ID" value="NZ_JAHOPB010000001.1"/>
</dbReference>
<dbReference type="Pfam" id="PF00296">
    <property type="entry name" value="Bac_luciferase"/>
    <property type="match status" value="1"/>
</dbReference>
<dbReference type="PANTHER" id="PTHR42847:SF4">
    <property type="entry name" value="ALKANESULFONATE MONOOXYGENASE-RELATED"/>
    <property type="match status" value="1"/>
</dbReference>
<accession>A0ABS6IF71</accession>
<dbReference type="PANTHER" id="PTHR42847">
    <property type="entry name" value="ALKANESULFONATE MONOOXYGENASE"/>
    <property type="match status" value="1"/>
</dbReference>
<dbReference type="CDD" id="cd01094">
    <property type="entry name" value="Alkanesulfonate_monoxygenase"/>
    <property type="match status" value="1"/>
</dbReference>
<dbReference type="Proteomes" id="UP000727907">
    <property type="component" value="Unassembled WGS sequence"/>
</dbReference>
<reference evidence="2 3" key="1">
    <citation type="submission" date="2021-06" db="EMBL/GenBank/DDBJ databases">
        <authorList>
            <person name="Lee D.H."/>
        </authorList>
    </citation>
    <scope>NUCLEOTIDE SEQUENCE [LARGE SCALE GENOMIC DNA]</scope>
    <source>
        <strain evidence="2 3">MMS21-HV4-11</strain>
    </source>
</reference>
<evidence type="ECO:0000313" key="2">
    <source>
        <dbReference type="EMBL" id="MBU8872600.1"/>
    </source>
</evidence>
<name>A0ABS6IF71_9HYPH</name>
<proteinExistence type="predicted"/>